<dbReference type="Gene3D" id="3.40.50.2000">
    <property type="entry name" value="Glycogen Phosphorylase B"/>
    <property type="match status" value="1"/>
</dbReference>
<accession>A0A6C0JRP6</accession>
<proteinExistence type="predicted"/>
<evidence type="ECO:0000313" key="1">
    <source>
        <dbReference type="EMBL" id="QHU08435.1"/>
    </source>
</evidence>
<dbReference type="SUPFAM" id="SSF53756">
    <property type="entry name" value="UDP-Glycosyltransferase/glycogen phosphorylase"/>
    <property type="match status" value="1"/>
</dbReference>
<reference evidence="1" key="1">
    <citation type="journal article" date="2020" name="Nature">
        <title>Giant virus diversity and host interactions through global metagenomics.</title>
        <authorList>
            <person name="Schulz F."/>
            <person name="Roux S."/>
            <person name="Paez-Espino D."/>
            <person name="Jungbluth S."/>
            <person name="Walsh D.A."/>
            <person name="Denef V.J."/>
            <person name="McMahon K.D."/>
            <person name="Konstantinidis K.T."/>
            <person name="Eloe-Fadrosh E.A."/>
            <person name="Kyrpides N.C."/>
            <person name="Woyke T."/>
        </authorList>
    </citation>
    <scope>NUCLEOTIDE SEQUENCE</scope>
    <source>
        <strain evidence="1">GVMAG-S-1062768-28</strain>
    </source>
</reference>
<organism evidence="1">
    <name type="scientific">viral metagenome</name>
    <dbReference type="NCBI Taxonomy" id="1070528"/>
    <lineage>
        <taxon>unclassified sequences</taxon>
        <taxon>metagenomes</taxon>
        <taxon>organismal metagenomes</taxon>
    </lineage>
</organism>
<evidence type="ECO:0008006" key="2">
    <source>
        <dbReference type="Google" id="ProtNLM"/>
    </source>
</evidence>
<dbReference type="AlphaFoldDB" id="A0A6C0JRP6"/>
<dbReference type="EMBL" id="MN740696">
    <property type="protein sequence ID" value="QHU08435.1"/>
    <property type="molecule type" value="Genomic_DNA"/>
</dbReference>
<sequence length="306" mass="35366">MTPIGWLVNDYLTCIPGTRTFWHNLLEWFPGLVDKTYPDFSILPKYIESEYNHTKPAYIIRNGTYFAKINIPVKTISLIQDVAADKSEQLNIINSSTVTVFNTYYVYDKYKNYITNTIVKICPLGINFDFFKPIEQRHPDVLPNSIIFIGASTTHPKGFNIMLDIISKMTNQNFCLVMKDSFSLDQLSTDVRHRVKIFNRVSQETVRLLINSCICAVCTSYEETQHLSGVECGACNIPIVARKVGFYYDCQQDKDWGLIADDNTFVTQLEYVINNLDQFSPRQYLIQKYSTDICRQNWENIIAECI</sequence>
<name>A0A6C0JRP6_9ZZZZ</name>
<dbReference type="Pfam" id="PF13692">
    <property type="entry name" value="Glyco_trans_1_4"/>
    <property type="match status" value="1"/>
</dbReference>
<protein>
    <recommendedName>
        <fullName evidence="2">Glycosyl transferase family 1 domain-containing protein</fullName>
    </recommendedName>
</protein>